<comment type="function">
    <text evidence="10">Catalyzes the adenosylmethionine-dependent methylation of the exocyclic amino group (N(2)) of guanosine at position 10 of various tRNAs. Acts via a two-step process that leads to the formation of either N(2)-monomethyl (m(2)G) or N(2)-dimethylguanosine (m(2)(2)G).</text>
</comment>
<dbReference type="GO" id="GO:0000049">
    <property type="term" value="F:tRNA binding"/>
    <property type="evidence" value="ECO:0007669"/>
    <property type="project" value="UniProtKB-KW"/>
</dbReference>
<dbReference type="GO" id="GO:0005737">
    <property type="term" value="C:cytoplasm"/>
    <property type="evidence" value="ECO:0007669"/>
    <property type="project" value="UniProtKB-SubCell"/>
</dbReference>
<dbReference type="RefSeq" id="WP_116421245.1">
    <property type="nucleotide sequence ID" value="NZ_NMUE01000020.1"/>
</dbReference>
<gene>
    <name evidence="15" type="ORF">CGL51_07290</name>
    <name evidence="16" type="ORF">CGL52_01000</name>
</gene>
<evidence type="ECO:0000256" key="7">
    <source>
        <dbReference type="ARBA" id="ARBA00022694"/>
    </source>
</evidence>
<dbReference type="GO" id="GO:0160101">
    <property type="term" value="F:tRNA (guanine(10)-N2)-dimethyltransferase activity"/>
    <property type="evidence" value="ECO:0007669"/>
    <property type="project" value="UniProtKB-EC"/>
</dbReference>
<dbReference type="EC" id="2.1.1.213" evidence="12"/>
<comment type="catalytic activity">
    <reaction evidence="9">
        <text>guanosine(10) in tRNA + 2 S-adenosyl-L-methionine = N(2)-dimethylguanosine(10) in tRNA + 2 S-adenosyl-L-homocysteine + 2 H(+)</text>
        <dbReference type="Rhea" id="RHEA:43124"/>
        <dbReference type="Rhea" id="RHEA-COMP:10355"/>
        <dbReference type="Rhea" id="RHEA-COMP:10358"/>
        <dbReference type="ChEBI" id="CHEBI:15378"/>
        <dbReference type="ChEBI" id="CHEBI:57856"/>
        <dbReference type="ChEBI" id="CHEBI:59789"/>
        <dbReference type="ChEBI" id="CHEBI:74269"/>
        <dbReference type="ChEBI" id="CHEBI:74513"/>
        <dbReference type="EC" id="2.1.1.213"/>
    </reaction>
</comment>
<dbReference type="FunFam" id="3.40.50.150:FF:000251">
    <property type="entry name" value="Putative RNA methylase"/>
    <property type="match status" value="1"/>
</dbReference>
<evidence type="ECO:0000313" key="16">
    <source>
        <dbReference type="EMBL" id="RFB00201.1"/>
    </source>
</evidence>
<name>A0A371R6Q0_9CREN</name>
<evidence type="ECO:0000256" key="8">
    <source>
        <dbReference type="ARBA" id="ARBA00022884"/>
    </source>
</evidence>
<reference evidence="17 18" key="1">
    <citation type="submission" date="2017-07" db="EMBL/GenBank/DDBJ databases">
        <title>Draft genome sequence of aerobic hyperthermophilic archaea, Pyrobaculum aerophilum YKB31 and YKB32.</title>
        <authorList>
            <person name="Mochizuki T."/>
            <person name="Berliner A.J."/>
            <person name="Yoshida-Takashima Y."/>
            <person name="Takaki Y."/>
            <person name="Nunoura T."/>
            <person name="Takai K."/>
        </authorList>
    </citation>
    <scope>NUCLEOTIDE SEQUENCE [LARGE SCALE GENOMIC DNA]</scope>
    <source>
        <strain evidence="15 18">YKB31</strain>
        <strain evidence="16 17">YKB32</strain>
    </source>
</reference>
<evidence type="ECO:0000256" key="12">
    <source>
        <dbReference type="ARBA" id="ARBA00066936"/>
    </source>
</evidence>
<dbReference type="PANTHER" id="PTHR14911">
    <property type="entry name" value="THUMP DOMAIN-CONTAINING"/>
    <property type="match status" value="1"/>
</dbReference>
<dbReference type="PROSITE" id="PS00092">
    <property type="entry name" value="N6_MTASE"/>
    <property type="match status" value="1"/>
</dbReference>
<evidence type="ECO:0000256" key="10">
    <source>
        <dbReference type="ARBA" id="ARBA00054380"/>
    </source>
</evidence>
<comment type="subcellular location">
    <subcellularLocation>
        <location evidence="1">Cytoplasm</location>
    </subcellularLocation>
</comment>
<keyword evidence="6" id="KW-0949">S-adenosyl-L-methionine</keyword>
<dbReference type="CDD" id="cd02440">
    <property type="entry name" value="AdoMet_MTases"/>
    <property type="match status" value="1"/>
</dbReference>
<evidence type="ECO:0000256" key="11">
    <source>
        <dbReference type="ARBA" id="ARBA00061338"/>
    </source>
</evidence>
<dbReference type="AlphaFoldDB" id="A0A371R6Q0"/>
<accession>A0A371R6Q0</accession>
<evidence type="ECO:0000313" key="18">
    <source>
        <dbReference type="Proteomes" id="UP000257123"/>
    </source>
</evidence>
<keyword evidence="7" id="KW-0819">tRNA processing</keyword>
<keyword evidence="4 16" id="KW-0489">Methyltransferase</keyword>
<keyword evidence="2" id="KW-0963">Cytoplasm</keyword>
<organism evidence="16 17">
    <name type="scientific">Pyrobaculum aerophilum</name>
    <dbReference type="NCBI Taxonomy" id="13773"/>
    <lineage>
        <taxon>Archaea</taxon>
        <taxon>Thermoproteota</taxon>
        <taxon>Thermoprotei</taxon>
        <taxon>Thermoproteales</taxon>
        <taxon>Thermoproteaceae</taxon>
        <taxon>Pyrobaculum</taxon>
    </lineage>
</organism>
<dbReference type="InterPro" id="IPR029063">
    <property type="entry name" value="SAM-dependent_MTases_sf"/>
</dbReference>
<sequence>MTLCRIELGARFPCLSLEEAYALAEIGGCQEVEIRGQHAVFKCPSCEIFKRSALAKSINGERIRKEKPQIARSVKTLDYITARAMVNLARVVRGSWVWEPFVGTGAVAYEVERVGGYVIGGDVDLKALDLARKNTSGDLVVADALYPPLAKKFDAIVGDPPYGRLSKTEREVRALLREFIETALSLVKSGGFIVFASPIYVDFPYLKSCTMYLHGGLYRVIYIVQT</sequence>
<keyword evidence="8" id="KW-0694">RNA-binding</keyword>
<comment type="caution">
    <text evidence="16">The sequence shown here is derived from an EMBL/GenBank/DDBJ whole genome shotgun (WGS) entry which is preliminary data.</text>
</comment>
<dbReference type="EMBL" id="NMUE01000020">
    <property type="protein sequence ID" value="RFA95684.1"/>
    <property type="molecule type" value="Genomic_DNA"/>
</dbReference>
<proteinExistence type="inferred from homology"/>
<evidence type="ECO:0000256" key="3">
    <source>
        <dbReference type="ARBA" id="ARBA00022555"/>
    </source>
</evidence>
<dbReference type="GO" id="GO:0030488">
    <property type="term" value="P:tRNA methylation"/>
    <property type="evidence" value="ECO:0007669"/>
    <property type="project" value="TreeGrafter"/>
</dbReference>
<dbReference type="EMBL" id="NMUF01000002">
    <property type="protein sequence ID" value="RFB00201.1"/>
    <property type="molecule type" value="Genomic_DNA"/>
</dbReference>
<dbReference type="PANTHER" id="PTHR14911:SF13">
    <property type="entry name" value="TRNA (GUANINE(6)-N2)-METHYLTRANSFERASE THUMP3"/>
    <property type="match status" value="1"/>
</dbReference>
<evidence type="ECO:0000256" key="4">
    <source>
        <dbReference type="ARBA" id="ARBA00022603"/>
    </source>
</evidence>
<evidence type="ECO:0000256" key="1">
    <source>
        <dbReference type="ARBA" id="ARBA00004496"/>
    </source>
</evidence>
<protein>
    <recommendedName>
        <fullName evidence="12">tRNA (guanine(10)-N(2))-dimethyltransferase</fullName>
        <ecNumber evidence="12">2.1.1.213</ecNumber>
    </recommendedName>
    <alternativeName>
        <fullName evidence="13">tRNA:G10 dimethyltransferase</fullName>
    </alternativeName>
</protein>
<dbReference type="InterPro" id="IPR002052">
    <property type="entry name" value="DNA_methylase_N6_adenine_CS"/>
</dbReference>
<dbReference type="Proteomes" id="UP000256877">
    <property type="component" value="Unassembled WGS sequence"/>
</dbReference>
<feature type="domain" description="Ribosomal RNA large subunit methyltransferase K/L-like methyltransferase" evidence="14">
    <location>
        <begin position="82"/>
        <end position="198"/>
    </location>
</feature>
<evidence type="ECO:0000256" key="5">
    <source>
        <dbReference type="ARBA" id="ARBA00022679"/>
    </source>
</evidence>
<dbReference type="PRINTS" id="PR00507">
    <property type="entry name" value="N12N6MTFRASE"/>
</dbReference>
<evidence type="ECO:0000313" key="15">
    <source>
        <dbReference type="EMBL" id="RFA95684.1"/>
    </source>
</evidence>
<dbReference type="Pfam" id="PF01170">
    <property type="entry name" value="UPF0020"/>
    <property type="match status" value="1"/>
</dbReference>
<evidence type="ECO:0000259" key="14">
    <source>
        <dbReference type="Pfam" id="PF01170"/>
    </source>
</evidence>
<dbReference type="SUPFAM" id="SSF53335">
    <property type="entry name" value="S-adenosyl-L-methionine-dependent methyltransferases"/>
    <property type="match status" value="1"/>
</dbReference>
<keyword evidence="3" id="KW-0820">tRNA-binding</keyword>
<dbReference type="Proteomes" id="UP000257123">
    <property type="component" value="Unassembled WGS sequence"/>
</dbReference>
<evidence type="ECO:0000256" key="9">
    <source>
        <dbReference type="ARBA" id="ARBA00051883"/>
    </source>
</evidence>
<dbReference type="InterPro" id="IPR000241">
    <property type="entry name" value="RlmKL-like_Mtase"/>
</dbReference>
<keyword evidence="5 16" id="KW-0808">Transferase</keyword>
<evidence type="ECO:0000256" key="13">
    <source>
        <dbReference type="ARBA" id="ARBA00082665"/>
    </source>
</evidence>
<comment type="similarity">
    <text evidence="11">Belongs to the methyltransferase superfamily. Trm-G10 family.</text>
</comment>
<dbReference type="Gene3D" id="3.40.50.150">
    <property type="entry name" value="Vaccinia Virus protein VP39"/>
    <property type="match status" value="1"/>
</dbReference>
<evidence type="ECO:0000313" key="17">
    <source>
        <dbReference type="Proteomes" id="UP000256877"/>
    </source>
</evidence>
<evidence type="ECO:0000256" key="6">
    <source>
        <dbReference type="ARBA" id="ARBA00022691"/>
    </source>
</evidence>
<dbReference type="OrthoDB" id="7080at2157"/>
<evidence type="ECO:0000256" key="2">
    <source>
        <dbReference type="ARBA" id="ARBA00022490"/>
    </source>
</evidence>